<dbReference type="AlphaFoldDB" id="A0A4Q7LJ97"/>
<dbReference type="InterPro" id="IPR018547">
    <property type="entry name" value="AbiEi_C"/>
</dbReference>
<accession>A0A4Q7LJ97</accession>
<gene>
    <name evidence="2" type="ORF">EV141_2245</name>
</gene>
<evidence type="ECO:0000313" key="2">
    <source>
        <dbReference type="EMBL" id="RZS54252.1"/>
    </source>
</evidence>
<dbReference type="Proteomes" id="UP000293519">
    <property type="component" value="Unassembled WGS sequence"/>
</dbReference>
<dbReference type="EMBL" id="SGWW01000005">
    <property type="protein sequence ID" value="RZS54252.1"/>
    <property type="molecule type" value="Genomic_DNA"/>
</dbReference>
<organism evidence="2 3">
    <name type="scientific">Microcella putealis</name>
    <dbReference type="NCBI Taxonomy" id="337005"/>
    <lineage>
        <taxon>Bacteria</taxon>
        <taxon>Bacillati</taxon>
        <taxon>Actinomycetota</taxon>
        <taxon>Actinomycetes</taxon>
        <taxon>Micrococcales</taxon>
        <taxon>Microbacteriaceae</taxon>
        <taxon>Microcella</taxon>
    </lineage>
</organism>
<protein>
    <submittedName>
        <fullName evidence="2">Transcriptional regulator with AbiEi antitoxin domain of type IV toxin-antitoxin system</fullName>
    </submittedName>
</protein>
<dbReference type="Pfam" id="PF09407">
    <property type="entry name" value="AbiEi_1"/>
    <property type="match status" value="1"/>
</dbReference>
<comment type="caution">
    <text evidence="2">The sequence shown here is derived from an EMBL/GenBank/DDBJ whole genome shotgun (WGS) entry which is preliminary data.</text>
</comment>
<keyword evidence="3" id="KW-1185">Reference proteome</keyword>
<feature type="domain" description="AbiEi antitoxin C-terminal" evidence="1">
    <location>
        <begin position="87"/>
        <end position="196"/>
    </location>
</feature>
<evidence type="ECO:0000313" key="3">
    <source>
        <dbReference type="Proteomes" id="UP000293519"/>
    </source>
</evidence>
<name>A0A4Q7LJ97_9MICO</name>
<proteinExistence type="predicted"/>
<dbReference type="OrthoDB" id="4802815at2"/>
<evidence type="ECO:0000259" key="1">
    <source>
        <dbReference type="Pfam" id="PF09407"/>
    </source>
</evidence>
<reference evidence="2 3" key="1">
    <citation type="journal article" date="2015" name="Stand. Genomic Sci.">
        <title>Genomic Encyclopedia of Bacterial and Archaeal Type Strains, Phase III: the genomes of soil and plant-associated and newly described type strains.</title>
        <authorList>
            <person name="Whitman W.B."/>
            <person name="Woyke T."/>
            <person name="Klenk H.P."/>
            <person name="Zhou Y."/>
            <person name="Lilburn T.G."/>
            <person name="Beck B.J."/>
            <person name="De Vos P."/>
            <person name="Vandamme P."/>
            <person name="Eisen J.A."/>
            <person name="Garrity G."/>
            <person name="Hugenholtz P."/>
            <person name="Kyrpides N.C."/>
        </authorList>
    </citation>
    <scope>NUCLEOTIDE SEQUENCE [LARGE SCALE GENOMIC DNA]</scope>
    <source>
        <strain evidence="2 3">CV2</strain>
    </source>
</reference>
<sequence>MLGSPPGDAARTLRPVSVLIIPDSPSGSPDPRALAPLSDAELRAAALDGEIVSLGDAYLPIDAPALPGDRARSLAALRADPRLFAERRSAAWVHGWCAEPAAASVAVNVAARVPSGVRRRTGARELVIDDGELVFCGGVRVTSPLRTLLDLAREHDDDVSLDALTAIVAASSIPVATVLASLAAARGAPYVTRARRRLLAVADAIDVVDRVDAAHRIQHSVEVGHVTHFEHELRDRQAVA</sequence>